<dbReference type="Proteomes" id="UP001200557">
    <property type="component" value="Unassembled WGS sequence"/>
</dbReference>
<evidence type="ECO:0000313" key="2">
    <source>
        <dbReference type="Proteomes" id="UP001200557"/>
    </source>
</evidence>
<keyword evidence="2" id="KW-1185">Reference proteome</keyword>
<dbReference type="EMBL" id="JAKGAQ010000002">
    <property type="protein sequence ID" value="MCF2871005.1"/>
    <property type="molecule type" value="Genomic_DNA"/>
</dbReference>
<protein>
    <submittedName>
        <fullName evidence="1">Uncharacterized protein</fullName>
    </submittedName>
</protein>
<evidence type="ECO:0000313" key="1">
    <source>
        <dbReference type="EMBL" id="MCF2871005.1"/>
    </source>
</evidence>
<reference evidence="1 2" key="1">
    <citation type="submission" date="2022-01" db="EMBL/GenBank/DDBJ databases">
        <title>Octadecabacter sp. nov., isolated from a marine alga.</title>
        <authorList>
            <person name="Jin M.S."/>
            <person name="Kim H.M."/>
            <person name="Han D.M."/>
            <person name="Jung J.J."/>
            <person name="Jeon C.O."/>
        </authorList>
    </citation>
    <scope>NUCLEOTIDE SEQUENCE [LARGE SCALE GENOMIC DNA]</scope>
    <source>
        <strain evidence="1 2">G9-8</strain>
    </source>
</reference>
<sequence length="209" mass="23896">MNGNDLLKYLEVNADHDDPIYGPQCRCSVTLTDGLFLPCVVLRQAKPTVDLALRRFDKEKHGKGVFGRSKKPYQQIVRHFITSGSSVDNRYVQSIDPSPFALPSEVMSQIKGETMMSWTGWVFEMTDGSIFSYGSTFSFDFFELPEGYDFRDVAKVYNHSYVNADGEVVSINEDRAGYVEKRNADDQARVYRERPYFICFADSGPQFER</sequence>
<dbReference type="RefSeq" id="WP_235225128.1">
    <property type="nucleotide sequence ID" value="NZ_JAKGAQ010000002.1"/>
</dbReference>
<comment type="caution">
    <text evidence="1">The sequence shown here is derived from an EMBL/GenBank/DDBJ whole genome shotgun (WGS) entry which is preliminary data.</text>
</comment>
<gene>
    <name evidence="1" type="ORF">L0664_08000</name>
</gene>
<name>A0ABS9CX92_9RHOB</name>
<organism evidence="1 2">
    <name type="scientific">Octadecabacter dasysiphoniae</name>
    <dbReference type="NCBI Taxonomy" id="2909341"/>
    <lineage>
        <taxon>Bacteria</taxon>
        <taxon>Pseudomonadati</taxon>
        <taxon>Pseudomonadota</taxon>
        <taxon>Alphaproteobacteria</taxon>
        <taxon>Rhodobacterales</taxon>
        <taxon>Roseobacteraceae</taxon>
        <taxon>Octadecabacter</taxon>
    </lineage>
</organism>
<proteinExistence type="predicted"/>
<accession>A0ABS9CX92</accession>